<keyword evidence="5" id="KW-0687">Ribonucleoprotein</keyword>
<comment type="cofactor">
    <cofactor evidence="1">
        <name>Zn(2+)</name>
        <dbReference type="ChEBI" id="CHEBI:29105"/>
    </cofactor>
</comment>
<dbReference type="AlphaFoldDB" id="A0A4Q9PVY0"/>
<evidence type="ECO:0000313" key="7">
    <source>
        <dbReference type="Proteomes" id="UP000292082"/>
    </source>
</evidence>
<dbReference type="InterPro" id="IPR000592">
    <property type="entry name" value="Ribosomal_eS27"/>
</dbReference>
<evidence type="ECO:0000313" key="6">
    <source>
        <dbReference type="EMBL" id="TBU58802.1"/>
    </source>
</evidence>
<dbReference type="InterPro" id="IPR023407">
    <property type="entry name" value="Ribosomal_eS27_Zn-bd_dom_sf"/>
</dbReference>
<evidence type="ECO:0000256" key="3">
    <source>
        <dbReference type="ARBA" id="ARBA00022833"/>
    </source>
</evidence>
<dbReference type="GO" id="GO:0003735">
    <property type="term" value="F:structural constituent of ribosome"/>
    <property type="evidence" value="ECO:0007669"/>
    <property type="project" value="InterPro"/>
</dbReference>
<dbReference type="Gene3D" id="2.20.25.100">
    <property type="entry name" value="Zn-binding ribosomal proteins"/>
    <property type="match status" value="1"/>
</dbReference>
<dbReference type="GO" id="GO:0005840">
    <property type="term" value="C:ribosome"/>
    <property type="evidence" value="ECO:0007669"/>
    <property type="project" value="UniProtKB-KW"/>
</dbReference>
<dbReference type="Proteomes" id="UP000292082">
    <property type="component" value="Unassembled WGS sequence"/>
</dbReference>
<dbReference type="STRING" id="114155.A0A4Q9PVY0"/>
<protein>
    <submittedName>
        <fullName evidence="6">Uncharacterized protein</fullName>
    </submittedName>
</protein>
<dbReference type="EMBL" id="ML145121">
    <property type="protein sequence ID" value="TBU58802.1"/>
    <property type="molecule type" value="Genomic_DNA"/>
</dbReference>
<evidence type="ECO:0000256" key="2">
    <source>
        <dbReference type="ARBA" id="ARBA00010919"/>
    </source>
</evidence>
<sequence>MLWSACTGSAASPHPITCLTKISRGGLIRWCPTLTRPPWSFKGHLAWYIRCGSVCLRGRNAITTVFSHAQAVVLYAPCGSVLCQPTGGKARLTEGTLVNIGTLSHADASVVT</sequence>
<dbReference type="GO" id="GO:0006412">
    <property type="term" value="P:translation"/>
    <property type="evidence" value="ECO:0007669"/>
    <property type="project" value="InterPro"/>
</dbReference>
<dbReference type="Pfam" id="PF01667">
    <property type="entry name" value="Ribosomal_S27e"/>
    <property type="match status" value="1"/>
</dbReference>
<dbReference type="InterPro" id="IPR011332">
    <property type="entry name" value="Ribosomal_zn-bd"/>
</dbReference>
<accession>A0A4Q9PVY0</accession>
<evidence type="ECO:0000256" key="5">
    <source>
        <dbReference type="ARBA" id="ARBA00023274"/>
    </source>
</evidence>
<gene>
    <name evidence="6" type="ORF">BD310DRAFT_818911</name>
</gene>
<evidence type="ECO:0000256" key="4">
    <source>
        <dbReference type="ARBA" id="ARBA00022980"/>
    </source>
</evidence>
<comment type="similarity">
    <text evidence="2">Belongs to the eukaryotic ribosomal protein eS27 family.</text>
</comment>
<dbReference type="SUPFAM" id="SSF57829">
    <property type="entry name" value="Zn-binding ribosomal proteins"/>
    <property type="match status" value="1"/>
</dbReference>
<dbReference type="GO" id="GO:1990904">
    <property type="term" value="C:ribonucleoprotein complex"/>
    <property type="evidence" value="ECO:0007669"/>
    <property type="project" value="UniProtKB-KW"/>
</dbReference>
<keyword evidence="4" id="KW-0689">Ribosomal protein</keyword>
<dbReference type="PANTHER" id="PTHR11594">
    <property type="entry name" value="40S RIBOSOMAL PROTEIN S27"/>
    <property type="match status" value="1"/>
</dbReference>
<name>A0A4Q9PVY0_9APHY</name>
<keyword evidence="7" id="KW-1185">Reference proteome</keyword>
<reference evidence="6 7" key="1">
    <citation type="submission" date="2019-01" db="EMBL/GenBank/DDBJ databases">
        <title>Draft genome sequences of three monokaryotic isolates of the white-rot basidiomycete fungus Dichomitus squalens.</title>
        <authorList>
            <consortium name="DOE Joint Genome Institute"/>
            <person name="Lopez S.C."/>
            <person name="Andreopoulos B."/>
            <person name="Pangilinan J."/>
            <person name="Lipzen A."/>
            <person name="Riley R."/>
            <person name="Ahrendt S."/>
            <person name="Ng V."/>
            <person name="Barry K."/>
            <person name="Daum C."/>
            <person name="Grigoriev I.V."/>
            <person name="Hilden K.S."/>
            <person name="Makela M.R."/>
            <person name="de Vries R.P."/>
        </authorList>
    </citation>
    <scope>NUCLEOTIDE SEQUENCE [LARGE SCALE GENOMIC DNA]</scope>
    <source>
        <strain evidence="6 7">CBS 464.89</strain>
    </source>
</reference>
<proteinExistence type="inferred from homology"/>
<evidence type="ECO:0000256" key="1">
    <source>
        <dbReference type="ARBA" id="ARBA00001947"/>
    </source>
</evidence>
<keyword evidence="3" id="KW-0862">Zinc</keyword>
<organism evidence="6 7">
    <name type="scientific">Dichomitus squalens</name>
    <dbReference type="NCBI Taxonomy" id="114155"/>
    <lineage>
        <taxon>Eukaryota</taxon>
        <taxon>Fungi</taxon>
        <taxon>Dikarya</taxon>
        <taxon>Basidiomycota</taxon>
        <taxon>Agaricomycotina</taxon>
        <taxon>Agaricomycetes</taxon>
        <taxon>Polyporales</taxon>
        <taxon>Polyporaceae</taxon>
        <taxon>Dichomitus</taxon>
    </lineage>
</organism>